<feature type="compositionally biased region" description="Basic and acidic residues" evidence="1">
    <location>
        <begin position="74"/>
        <end position="91"/>
    </location>
</feature>
<gene>
    <name evidence="2" type="ORF">CONLIGDRAFT_142086</name>
</gene>
<organism evidence="2 3">
    <name type="scientific">Coniochaeta ligniaria NRRL 30616</name>
    <dbReference type="NCBI Taxonomy" id="1408157"/>
    <lineage>
        <taxon>Eukaryota</taxon>
        <taxon>Fungi</taxon>
        <taxon>Dikarya</taxon>
        <taxon>Ascomycota</taxon>
        <taxon>Pezizomycotina</taxon>
        <taxon>Sordariomycetes</taxon>
        <taxon>Sordariomycetidae</taxon>
        <taxon>Coniochaetales</taxon>
        <taxon>Coniochaetaceae</taxon>
        <taxon>Coniochaeta</taxon>
    </lineage>
</organism>
<evidence type="ECO:0000256" key="1">
    <source>
        <dbReference type="SAM" id="MobiDB-lite"/>
    </source>
</evidence>
<feature type="region of interest" description="Disordered" evidence="1">
    <location>
        <begin position="218"/>
        <end position="249"/>
    </location>
</feature>
<dbReference type="Proteomes" id="UP000182658">
    <property type="component" value="Unassembled WGS sequence"/>
</dbReference>
<reference evidence="2 3" key="1">
    <citation type="submission" date="2016-10" db="EMBL/GenBank/DDBJ databases">
        <title>Draft genome sequence of Coniochaeta ligniaria NRRL30616, a lignocellulolytic fungus for bioabatement of inhibitors in plant biomass hydrolysates.</title>
        <authorList>
            <consortium name="DOE Joint Genome Institute"/>
            <person name="Jimenez D.J."/>
            <person name="Hector R.E."/>
            <person name="Riley R."/>
            <person name="Sun H."/>
            <person name="Grigoriev I.V."/>
            <person name="Van Elsas J.D."/>
            <person name="Nichols N.N."/>
        </authorList>
    </citation>
    <scope>NUCLEOTIDE SEQUENCE [LARGE SCALE GENOMIC DNA]</scope>
    <source>
        <strain evidence="2 3">NRRL 30616</strain>
    </source>
</reference>
<dbReference type="AlphaFoldDB" id="A0A1J7J296"/>
<evidence type="ECO:0000313" key="3">
    <source>
        <dbReference type="Proteomes" id="UP000182658"/>
    </source>
</evidence>
<accession>A0A1J7J296</accession>
<sequence length="249" mass="27631">MALAMFWSPKDLTTLRELLAQPGIEERNLLMLSGDVHTAWSRGRVAFKVLASLDPQQIDLEVHLLSNLSPGQVDHSHGRDPGDAEYTSDLRHSRTGNIIKTGDVIHIRTDDINKYPLPSTPLLELQYHCQRVVRASAAADFLCVIFHDDATGPSAAAQAASDKGQEEGHTDSHAADTEPLDQAFCDMLIEEAVQHQIIAVEAVGHWRHILYQDGLEEEQLDDSQQHVRRPIPSRSSNTGSPKKWTEPEA</sequence>
<feature type="region of interest" description="Disordered" evidence="1">
    <location>
        <begin position="70"/>
        <end position="91"/>
    </location>
</feature>
<dbReference type="OrthoDB" id="4777269at2759"/>
<protein>
    <submittedName>
        <fullName evidence="2">Uncharacterized protein</fullName>
    </submittedName>
</protein>
<keyword evidence="3" id="KW-1185">Reference proteome</keyword>
<dbReference type="EMBL" id="KV875107">
    <property type="protein sequence ID" value="OIW23284.1"/>
    <property type="molecule type" value="Genomic_DNA"/>
</dbReference>
<feature type="region of interest" description="Disordered" evidence="1">
    <location>
        <begin position="156"/>
        <end position="175"/>
    </location>
</feature>
<evidence type="ECO:0000313" key="2">
    <source>
        <dbReference type="EMBL" id="OIW23284.1"/>
    </source>
</evidence>
<name>A0A1J7J296_9PEZI</name>
<dbReference type="InParanoid" id="A0A1J7J296"/>
<feature type="compositionally biased region" description="Basic and acidic residues" evidence="1">
    <location>
        <begin position="163"/>
        <end position="175"/>
    </location>
</feature>
<proteinExistence type="predicted"/>